<feature type="region of interest" description="Disordered" evidence="1">
    <location>
        <begin position="36"/>
        <end position="58"/>
    </location>
</feature>
<reference evidence="2" key="1">
    <citation type="journal article" date="2020" name="Stud. Mycol.">
        <title>101 Dothideomycetes genomes: a test case for predicting lifestyles and emergence of pathogens.</title>
        <authorList>
            <person name="Haridas S."/>
            <person name="Albert R."/>
            <person name="Binder M."/>
            <person name="Bloem J."/>
            <person name="Labutti K."/>
            <person name="Salamov A."/>
            <person name="Andreopoulos B."/>
            <person name="Baker S."/>
            <person name="Barry K."/>
            <person name="Bills G."/>
            <person name="Bluhm B."/>
            <person name="Cannon C."/>
            <person name="Castanera R."/>
            <person name="Culley D."/>
            <person name="Daum C."/>
            <person name="Ezra D."/>
            <person name="Gonzalez J."/>
            <person name="Henrissat B."/>
            <person name="Kuo A."/>
            <person name="Liang C."/>
            <person name="Lipzen A."/>
            <person name="Lutzoni F."/>
            <person name="Magnuson J."/>
            <person name="Mondo S."/>
            <person name="Nolan M."/>
            <person name="Ohm R."/>
            <person name="Pangilinan J."/>
            <person name="Park H.-J."/>
            <person name="Ramirez L."/>
            <person name="Alfaro M."/>
            <person name="Sun H."/>
            <person name="Tritt A."/>
            <person name="Yoshinaga Y."/>
            <person name="Zwiers L.-H."/>
            <person name="Turgeon B."/>
            <person name="Goodwin S."/>
            <person name="Spatafora J."/>
            <person name="Crous P."/>
            <person name="Grigoriev I."/>
        </authorList>
    </citation>
    <scope>NUCLEOTIDE SEQUENCE</scope>
    <source>
        <strain evidence="2">CBS 480.64</strain>
    </source>
</reference>
<evidence type="ECO:0000256" key="1">
    <source>
        <dbReference type="SAM" id="MobiDB-lite"/>
    </source>
</evidence>
<name>A0A6A7C650_9PEZI</name>
<dbReference type="Proteomes" id="UP000799421">
    <property type="component" value="Unassembled WGS sequence"/>
</dbReference>
<keyword evidence="3" id="KW-1185">Reference proteome</keyword>
<accession>A0A6A7C650</accession>
<organism evidence="2 3">
    <name type="scientific">Piedraia hortae CBS 480.64</name>
    <dbReference type="NCBI Taxonomy" id="1314780"/>
    <lineage>
        <taxon>Eukaryota</taxon>
        <taxon>Fungi</taxon>
        <taxon>Dikarya</taxon>
        <taxon>Ascomycota</taxon>
        <taxon>Pezizomycotina</taxon>
        <taxon>Dothideomycetes</taxon>
        <taxon>Dothideomycetidae</taxon>
        <taxon>Capnodiales</taxon>
        <taxon>Piedraiaceae</taxon>
        <taxon>Piedraia</taxon>
    </lineage>
</organism>
<dbReference type="EMBL" id="MU005963">
    <property type="protein sequence ID" value="KAF2862920.1"/>
    <property type="molecule type" value="Genomic_DNA"/>
</dbReference>
<evidence type="ECO:0000313" key="3">
    <source>
        <dbReference type="Proteomes" id="UP000799421"/>
    </source>
</evidence>
<protein>
    <submittedName>
        <fullName evidence="2">Uncharacterized protein</fullName>
    </submittedName>
</protein>
<gene>
    <name evidence="2" type="ORF">K470DRAFT_268491</name>
</gene>
<dbReference type="AlphaFoldDB" id="A0A6A7C650"/>
<sequence>MRVKKPVNTDMDLDDRSCIPRLKHTVSDRKNVSVVDQLPPSSSKHCNTPADKNPAINGRNFGEKILGIPTTPVFKNKDLYGSVPSHYWPNFSLPPSFGVANTPKYKQALSEHEPPSSTVRHPFPVLYSPPVNPKSNAHSTQANSIPYPYPEIDWAPNPPFLRPKGQFNPSF</sequence>
<evidence type="ECO:0000313" key="2">
    <source>
        <dbReference type="EMBL" id="KAF2862920.1"/>
    </source>
</evidence>
<proteinExistence type="predicted"/>